<evidence type="ECO:0000256" key="1">
    <source>
        <dbReference type="SAM" id="MobiDB-lite"/>
    </source>
</evidence>
<dbReference type="OrthoDB" id="2628807at2759"/>
<keyword evidence="3" id="KW-1185">Reference proteome</keyword>
<organism evidence="2 3">
    <name type="scientific">Pycnoporus cinnabarinus</name>
    <name type="common">Cinnabar-red polypore</name>
    <name type="synonym">Trametes cinnabarina</name>
    <dbReference type="NCBI Taxonomy" id="5643"/>
    <lineage>
        <taxon>Eukaryota</taxon>
        <taxon>Fungi</taxon>
        <taxon>Dikarya</taxon>
        <taxon>Basidiomycota</taxon>
        <taxon>Agaricomycotina</taxon>
        <taxon>Agaricomycetes</taxon>
        <taxon>Polyporales</taxon>
        <taxon>Polyporaceae</taxon>
        <taxon>Trametes</taxon>
    </lineage>
</organism>
<evidence type="ECO:0000313" key="3">
    <source>
        <dbReference type="Proteomes" id="UP000029665"/>
    </source>
</evidence>
<name>A0A060SHF5_PYCCI</name>
<proteinExistence type="predicted"/>
<sequence length="281" mass="31704">MKAKKSSRQKPSGGHPYVSSSRSSVNKSTREPEHCTPPPTPAPPVTAPAPEPKPSWRGAVLFRDTCLEQINKLYPGFQPRSDFDIVELVSTRHKGTYAEIYAWLDERYAFSTSDAFGKETTDKYCTKLLNTWMDSSGHKPKTNNEFGVFTHPLPDSKYSIRLFPGSIHAAEYFLDFVDTETGQPVNSPFEHELWGIPDPVTPHLSVPCSGKLRSVERAYGIKQEDIYPGEERYLLRDGLTCLLTRPGKKPVRFTIPVRREKNVVEEGVDVLHFPQTIDLDP</sequence>
<reference evidence="2" key="1">
    <citation type="submission" date="2014-01" db="EMBL/GenBank/DDBJ databases">
        <title>The genome of the white-rot fungus Pycnoporus cinnabarinus: a basidiomycete model with a versatile arsenal for lignocellulosic biomass breakdown.</title>
        <authorList>
            <person name="Levasseur A."/>
            <person name="Lomascolo A."/>
            <person name="Ruiz-Duenas F.J."/>
            <person name="Uzan E."/>
            <person name="Piumi F."/>
            <person name="Kues U."/>
            <person name="Ram A.F.J."/>
            <person name="Murat C."/>
            <person name="Haon M."/>
            <person name="Benoit I."/>
            <person name="Arfi Y."/>
            <person name="Chevret D."/>
            <person name="Drula E."/>
            <person name="Kwon M.J."/>
            <person name="Gouret P."/>
            <person name="Lesage-Meessen L."/>
            <person name="Lombard V."/>
            <person name="Mariette J."/>
            <person name="Noirot C."/>
            <person name="Park J."/>
            <person name="Patyshakuliyeva A."/>
            <person name="Wieneger R.A.B."/>
            <person name="Wosten H.A.B."/>
            <person name="Martin F."/>
            <person name="Coutinho P.M."/>
            <person name="de Vries R."/>
            <person name="Martinez A.T."/>
            <person name="Klopp C."/>
            <person name="Pontarotti P."/>
            <person name="Henrissat B."/>
            <person name="Record E."/>
        </authorList>
    </citation>
    <scope>NUCLEOTIDE SEQUENCE [LARGE SCALE GENOMIC DNA]</scope>
    <source>
        <strain evidence="2">BRFM137</strain>
    </source>
</reference>
<dbReference type="AlphaFoldDB" id="A0A060SHF5"/>
<gene>
    <name evidence="2" type="ORF">BN946_scf184915.g18</name>
</gene>
<accession>A0A060SHF5</accession>
<feature type="compositionally biased region" description="Pro residues" evidence="1">
    <location>
        <begin position="35"/>
        <end position="53"/>
    </location>
</feature>
<feature type="region of interest" description="Disordered" evidence="1">
    <location>
        <begin position="1"/>
        <end position="53"/>
    </location>
</feature>
<evidence type="ECO:0000313" key="2">
    <source>
        <dbReference type="EMBL" id="CDO71674.1"/>
    </source>
</evidence>
<comment type="caution">
    <text evidence="2">The sequence shown here is derived from an EMBL/GenBank/DDBJ whole genome shotgun (WGS) entry which is preliminary data.</text>
</comment>
<dbReference type="Proteomes" id="UP000029665">
    <property type="component" value="Unassembled WGS sequence"/>
</dbReference>
<protein>
    <submittedName>
        <fullName evidence="2">Uncharacterized protein</fullName>
    </submittedName>
</protein>
<dbReference type="EMBL" id="CCBP010000104">
    <property type="protein sequence ID" value="CDO71674.1"/>
    <property type="molecule type" value="Genomic_DNA"/>
</dbReference>
<dbReference type="OMA" id="TCLEQIN"/>
<dbReference type="HOGENOM" id="CLU_079440_0_0_1"/>